<dbReference type="Gene3D" id="3.20.20.80">
    <property type="entry name" value="Glycosidases"/>
    <property type="match status" value="1"/>
</dbReference>
<reference evidence="5 6" key="2">
    <citation type="submission" date="2016-11" db="EMBL/GenBank/DDBJ databases">
        <authorList>
            <person name="Jaros S."/>
            <person name="Januszkiewicz K."/>
            <person name="Wedrychowicz H."/>
        </authorList>
    </citation>
    <scope>NUCLEOTIDE SEQUENCE [LARGE SCALE GENOMIC DNA]</scope>
    <source>
        <strain evidence="5 6">DSM 22330</strain>
    </source>
</reference>
<dbReference type="STRING" id="1122154.SAMN02746068_00515"/>
<dbReference type="Pfam" id="PF00128">
    <property type="entry name" value="Alpha-amylase"/>
    <property type="match status" value="1"/>
</dbReference>
<dbReference type="GO" id="GO:0016798">
    <property type="term" value="F:hydrolase activity, acting on glycosyl bonds"/>
    <property type="evidence" value="ECO:0007669"/>
    <property type="project" value="UniProtKB-KW"/>
</dbReference>
<dbReference type="EMBL" id="JXJT01000009">
    <property type="protein sequence ID" value="PCS03308.1"/>
    <property type="molecule type" value="Genomic_DNA"/>
</dbReference>
<evidence type="ECO:0000313" key="6">
    <source>
        <dbReference type="Proteomes" id="UP000185655"/>
    </source>
</evidence>
<dbReference type="SUPFAM" id="SSF51445">
    <property type="entry name" value="(Trans)glycosidases"/>
    <property type="match status" value="1"/>
</dbReference>
<dbReference type="RefSeq" id="WP_072353463.1">
    <property type="nucleotide sequence ID" value="NZ_FPKS01000002.1"/>
</dbReference>
<dbReference type="CDD" id="cd11338">
    <property type="entry name" value="AmyAc_CMD"/>
    <property type="match status" value="1"/>
</dbReference>
<dbReference type="PANTHER" id="PTHR10357:SF210">
    <property type="entry name" value="MALTODEXTRIN GLUCOSIDASE"/>
    <property type="match status" value="1"/>
</dbReference>
<evidence type="ECO:0000259" key="3">
    <source>
        <dbReference type="SMART" id="SM00642"/>
    </source>
</evidence>
<evidence type="ECO:0000313" key="5">
    <source>
        <dbReference type="EMBL" id="SFZ71895.1"/>
    </source>
</evidence>
<dbReference type="EMBL" id="FPKS01000002">
    <property type="protein sequence ID" value="SFZ71895.1"/>
    <property type="molecule type" value="Genomic_DNA"/>
</dbReference>
<dbReference type="PANTHER" id="PTHR10357">
    <property type="entry name" value="ALPHA-AMYLASE FAMILY MEMBER"/>
    <property type="match status" value="1"/>
</dbReference>
<dbReference type="Proteomes" id="UP000218979">
    <property type="component" value="Unassembled WGS sequence"/>
</dbReference>
<name>A0A1K2H7C8_9LACT</name>
<feature type="domain" description="Glycosyl hydrolase family 13 catalytic" evidence="3">
    <location>
        <begin position="140"/>
        <end position="520"/>
    </location>
</feature>
<keyword evidence="7" id="KW-1185">Reference proteome</keyword>
<reference evidence="4 7" key="1">
    <citation type="submission" date="2014-12" db="EMBL/GenBank/DDBJ databases">
        <title>Draft genome sequences of 10 type strains of Lactococcus.</title>
        <authorList>
            <person name="Sun Z."/>
            <person name="Zhong Z."/>
            <person name="Liu W."/>
            <person name="Zhang W."/>
            <person name="Zhang H."/>
        </authorList>
    </citation>
    <scope>NUCLEOTIDE SEQUENCE [LARGE SCALE GENOMIC DNA]</scope>
    <source>
        <strain evidence="4 7">DSM 22330</strain>
    </source>
</reference>
<organism evidence="5 6">
    <name type="scientific">Pseudolactococcus chungangensis CAU 28 = DSM 22330</name>
    <dbReference type="NCBI Taxonomy" id="1122154"/>
    <lineage>
        <taxon>Bacteria</taxon>
        <taxon>Bacillati</taxon>
        <taxon>Bacillota</taxon>
        <taxon>Bacilli</taxon>
        <taxon>Lactobacillales</taxon>
        <taxon>Streptococcaceae</taxon>
        <taxon>Pseudolactococcus</taxon>
    </lineage>
</organism>
<dbReference type="InterPro" id="IPR045857">
    <property type="entry name" value="O16G_dom_2"/>
</dbReference>
<accession>A0A1K2H7C8</accession>
<dbReference type="Gene3D" id="3.90.400.10">
    <property type="entry name" value="Oligo-1,6-glucosidase, Domain 2"/>
    <property type="match status" value="1"/>
</dbReference>
<protein>
    <submittedName>
        <fullName evidence="4">Alpha-amylase</fullName>
    </submittedName>
    <submittedName>
        <fullName evidence="5">Alpha-glucosidase</fullName>
    </submittedName>
</protein>
<keyword evidence="2" id="KW-0326">Glycosidase</keyword>
<proteinExistence type="predicted"/>
<dbReference type="Proteomes" id="UP000185655">
    <property type="component" value="Unassembled WGS sequence"/>
</dbReference>
<evidence type="ECO:0000313" key="7">
    <source>
        <dbReference type="Proteomes" id="UP000218979"/>
    </source>
</evidence>
<dbReference type="InterPro" id="IPR017853">
    <property type="entry name" value="GH"/>
</dbReference>
<keyword evidence="1" id="KW-0378">Hydrolase</keyword>
<evidence type="ECO:0000256" key="2">
    <source>
        <dbReference type="ARBA" id="ARBA00023295"/>
    </source>
</evidence>
<dbReference type="GO" id="GO:0005975">
    <property type="term" value="P:carbohydrate metabolic process"/>
    <property type="evidence" value="ECO:0007669"/>
    <property type="project" value="InterPro"/>
</dbReference>
<dbReference type="InterPro" id="IPR006047">
    <property type="entry name" value="GH13_cat_dom"/>
</dbReference>
<dbReference type="AlphaFoldDB" id="A0A1K2H7C8"/>
<gene>
    <name evidence="4" type="ORF">RR45_GL002077</name>
    <name evidence="5" type="ORF">SAMN02746068_00515</name>
</gene>
<evidence type="ECO:0000256" key="1">
    <source>
        <dbReference type="ARBA" id="ARBA00022801"/>
    </source>
</evidence>
<evidence type="ECO:0000313" key="4">
    <source>
        <dbReference type="EMBL" id="PCS03308.1"/>
    </source>
</evidence>
<dbReference type="SMART" id="SM00642">
    <property type="entry name" value="Aamy"/>
    <property type="match status" value="1"/>
</dbReference>
<sequence length="593" mass="68427">MAEITYNSWLQEHKRPFGAVLVGTTIEFDLMIQTNHQVTVNIVLQFENGFKSYEKMTAISDGVFRMTLSSLTEIGYYNYYFQITEFDDNHEYRYFYGATEIGGGPGTTYVNEISVIPYTQTIFLKHEKAPDWYRQAIFYQIFPDSFARKGHLENSKDNIFFYGKETDPPYYIREANGDITHWTYYGGNIVGIIDKIPYLKSLGVTALYFNPIFEARSSHRYDTSDYMKIDPVLGTEADFKLLVDTLHQHDMRLILDGVFSHVGRNSKYFDFDGKSGGQGAYQTTQSPYFDWFIFNQYPDDYKSWWGIKDLPTIDKSKESFQRYIYGESDSVLSKWHGLGIDGWRLDVADDLPDEFIKGIRDTLENYPEQVLIGEVWEDASRKVAYDQHRKYIYGDALHAVMNYPFRNVIIGLVTGEMAPETAARKLMQLSENYPTDVFLNNFNNIGTHDTERILTCLGDSLSKLDLAVGLLMFLPGVPTIYYGDEAGLTGHKDPENRAFFPWENINESTHQIYQKWIKIRQSAPVLITGDLSLFYSDRIFGLIRQDANDTAIFILNISNQGIMVDLNDITFLSKKVDISTFFLGAFESIYKFK</sequence>